<dbReference type="EMBL" id="QPGA01000039">
    <property type="protein sequence ID" value="RDE49548.1"/>
    <property type="molecule type" value="Genomic_DNA"/>
</dbReference>
<evidence type="ECO:0000313" key="2">
    <source>
        <dbReference type="Proteomes" id="UP000253831"/>
    </source>
</evidence>
<sequence>MACLEADNTPPELTDRDTVIRKDDEWRLAAAAYQKLKGQAEAAVALLDDAKEKLVRFASHPSEAGFGVSVTRFWKQGNVDYKRVPQLKDVDLDPFRGKGRFETRVTLAKAETAVR</sequence>
<organism evidence="1 2">
    <name type="scientific">Candidatus Accumulibacter meliphilus</name>
    <dbReference type="NCBI Taxonomy" id="2211374"/>
    <lineage>
        <taxon>Bacteria</taxon>
        <taxon>Pseudomonadati</taxon>
        <taxon>Pseudomonadota</taxon>
        <taxon>Betaproteobacteria</taxon>
        <taxon>Candidatus Accumulibacter</taxon>
    </lineage>
</organism>
<gene>
    <name evidence="1" type="ORF">DVS81_16165</name>
</gene>
<accession>A0A369XQ60</accession>
<dbReference type="Proteomes" id="UP000253831">
    <property type="component" value="Unassembled WGS sequence"/>
</dbReference>
<comment type="caution">
    <text evidence="1">The sequence shown here is derived from an EMBL/GenBank/DDBJ whole genome shotgun (WGS) entry which is preliminary data.</text>
</comment>
<dbReference type="AlphaFoldDB" id="A0A369XQ60"/>
<proteinExistence type="predicted"/>
<evidence type="ECO:0000313" key="1">
    <source>
        <dbReference type="EMBL" id="RDE49548.1"/>
    </source>
</evidence>
<reference evidence="1 2" key="1">
    <citation type="submission" date="2018-05" db="EMBL/GenBank/DDBJ databases">
        <title>Integrated omic analyses show evidence that a Ca. Accumulibacter phosphatis strain performs denitrification under micro-aerobic conditions.</title>
        <authorList>
            <person name="Camejo P.Y."/>
            <person name="Katherine M.D."/>
            <person name="Daniel N.R."/>
        </authorList>
    </citation>
    <scope>NUCLEOTIDE SEQUENCE [LARGE SCALE GENOMIC DNA]</scope>
    <source>
        <strain evidence="1">UW-LDO-IC</strain>
    </source>
</reference>
<name>A0A369XQ60_9PROT</name>
<protein>
    <submittedName>
        <fullName evidence="1">Uncharacterized protein</fullName>
    </submittedName>
</protein>